<keyword evidence="3 6" id="KW-0687">Ribonucleoprotein</keyword>
<dbReference type="InterPro" id="IPR016180">
    <property type="entry name" value="Ribosomal_uL16_dom"/>
</dbReference>
<sequence>MSWVSISINHMSTILKSGLMLSSVVSTPRLQQGILAIAKYQPLITQMASMKLWPIPPSFKDIDLPEKRKLPQLDRVPIIPSNVRAPKMTKRLIDIRGPELVHNQLIYKQYGIIALSGGNLRWNHIESMRLAINRKMDSKRTFAVWRIDSPWKPITRKGQGKRMGGGKGSIDHYVTPVKAGRVIVEVGGHTEFQEIEPVLKEVVNKLPFDAMPISQKILEELLEEEQRILRDNANPFSFEYVVKNKMQGCQNWISSYDNYWFGRYI</sequence>
<dbReference type="RefSeq" id="XP_013772584.1">
    <property type="nucleotide sequence ID" value="XM_013917130.2"/>
</dbReference>
<dbReference type="Gene3D" id="3.90.1170.10">
    <property type="entry name" value="Ribosomal protein L10e/L16"/>
    <property type="match status" value="1"/>
</dbReference>
<reference evidence="8" key="1">
    <citation type="submission" date="2025-08" db="UniProtKB">
        <authorList>
            <consortium name="RefSeq"/>
        </authorList>
    </citation>
    <scope>IDENTIFICATION</scope>
    <source>
        <tissue evidence="8">Muscle</tissue>
    </source>
</reference>
<name>A0ABM1B106_LIMPO</name>
<dbReference type="CDD" id="cd01433">
    <property type="entry name" value="Ribosomal_L16_L10e"/>
    <property type="match status" value="1"/>
</dbReference>
<evidence type="ECO:0000256" key="6">
    <source>
        <dbReference type="RuleBase" id="RU004413"/>
    </source>
</evidence>
<gene>
    <name evidence="8" type="primary">LOC106457689</name>
</gene>
<dbReference type="PANTHER" id="PTHR12220:SF13">
    <property type="entry name" value="LARGE RIBOSOMAL SUBUNIT PROTEIN UL16M"/>
    <property type="match status" value="1"/>
</dbReference>
<dbReference type="PANTHER" id="PTHR12220">
    <property type="entry name" value="50S/60S RIBOSOMAL PROTEIN L16"/>
    <property type="match status" value="1"/>
</dbReference>
<keyword evidence="7" id="KW-1185">Reference proteome</keyword>
<dbReference type="InterPro" id="IPR036920">
    <property type="entry name" value="Ribosomal_uL16_sf"/>
</dbReference>
<dbReference type="GeneID" id="106457689"/>
<accession>A0ABM1B106</accession>
<proteinExistence type="inferred from homology"/>
<dbReference type="PRINTS" id="PR00060">
    <property type="entry name" value="RIBOSOMALL16"/>
</dbReference>
<dbReference type="Proteomes" id="UP000694941">
    <property type="component" value="Unplaced"/>
</dbReference>
<evidence type="ECO:0000256" key="5">
    <source>
        <dbReference type="ARBA" id="ARBA00035440"/>
    </source>
</evidence>
<dbReference type="SUPFAM" id="SSF54686">
    <property type="entry name" value="Ribosomal protein L16p/L10e"/>
    <property type="match status" value="1"/>
</dbReference>
<comment type="similarity">
    <text evidence="1 6">Belongs to the universal ribosomal protein uL16 family.</text>
</comment>
<dbReference type="InterPro" id="IPR000114">
    <property type="entry name" value="Ribosomal_uL16_bact-type"/>
</dbReference>
<evidence type="ECO:0000256" key="4">
    <source>
        <dbReference type="ARBA" id="ARBA00035302"/>
    </source>
</evidence>
<protein>
    <recommendedName>
        <fullName evidence="4">Large ribosomal subunit protein uL16m</fullName>
    </recommendedName>
    <alternativeName>
        <fullName evidence="5">39S ribosomal protein L16, mitochondrial</fullName>
    </alternativeName>
</protein>
<organism evidence="7 8">
    <name type="scientific">Limulus polyphemus</name>
    <name type="common">Atlantic horseshoe crab</name>
    <dbReference type="NCBI Taxonomy" id="6850"/>
    <lineage>
        <taxon>Eukaryota</taxon>
        <taxon>Metazoa</taxon>
        <taxon>Ecdysozoa</taxon>
        <taxon>Arthropoda</taxon>
        <taxon>Chelicerata</taxon>
        <taxon>Merostomata</taxon>
        <taxon>Xiphosura</taxon>
        <taxon>Limulidae</taxon>
        <taxon>Limulus</taxon>
    </lineage>
</organism>
<keyword evidence="2 6" id="KW-0689">Ribosomal protein</keyword>
<dbReference type="Pfam" id="PF00252">
    <property type="entry name" value="Ribosomal_L16"/>
    <property type="match status" value="1"/>
</dbReference>
<evidence type="ECO:0000256" key="1">
    <source>
        <dbReference type="ARBA" id="ARBA00008931"/>
    </source>
</evidence>
<evidence type="ECO:0000313" key="7">
    <source>
        <dbReference type="Proteomes" id="UP000694941"/>
    </source>
</evidence>
<evidence type="ECO:0000256" key="3">
    <source>
        <dbReference type="ARBA" id="ARBA00023274"/>
    </source>
</evidence>
<evidence type="ECO:0000256" key="2">
    <source>
        <dbReference type="ARBA" id="ARBA00022980"/>
    </source>
</evidence>
<evidence type="ECO:0000313" key="8">
    <source>
        <dbReference type="RefSeq" id="XP_013772584.1"/>
    </source>
</evidence>
<dbReference type="InterPro" id="IPR047873">
    <property type="entry name" value="Ribosomal_uL16"/>
</dbReference>